<keyword evidence="11" id="KW-0539">Nucleus</keyword>
<evidence type="ECO:0000256" key="12">
    <source>
        <dbReference type="SAM" id="MobiDB-lite"/>
    </source>
</evidence>
<dbReference type="InterPro" id="IPR045116">
    <property type="entry name" value="Clp1/Grc3"/>
</dbReference>
<feature type="region of interest" description="Disordered" evidence="12">
    <location>
        <begin position="23"/>
        <end position="105"/>
    </location>
</feature>
<comment type="similarity">
    <text evidence="3">Belongs to the Clp1 family. NOL9/GRC3 subfamily.</text>
</comment>
<proteinExistence type="inferred from homology"/>
<keyword evidence="6" id="KW-0698">rRNA processing</keyword>
<feature type="region of interest" description="Disordered" evidence="12">
    <location>
        <begin position="688"/>
        <end position="760"/>
    </location>
</feature>
<dbReference type="GO" id="GO:0005524">
    <property type="term" value="F:ATP binding"/>
    <property type="evidence" value="ECO:0007669"/>
    <property type="project" value="UniProtKB-KW"/>
</dbReference>
<dbReference type="Pfam" id="PF16575">
    <property type="entry name" value="CLP1_P"/>
    <property type="match status" value="1"/>
</dbReference>
<evidence type="ECO:0000313" key="15">
    <source>
        <dbReference type="Proteomes" id="UP001285441"/>
    </source>
</evidence>
<evidence type="ECO:0000259" key="13">
    <source>
        <dbReference type="Pfam" id="PF16575"/>
    </source>
</evidence>
<dbReference type="EMBL" id="JAULSW010000004">
    <property type="protein sequence ID" value="KAK3385025.1"/>
    <property type="molecule type" value="Genomic_DNA"/>
</dbReference>
<dbReference type="Proteomes" id="UP001285441">
    <property type="component" value="Unassembled WGS sequence"/>
</dbReference>
<keyword evidence="7" id="KW-0808">Transferase</keyword>
<sequence>MATNKRRRLDTPGQPILSAFAARQGPWGAFPGREDIEKADLETSAQQREAAEATSAKTALDRKGRGKGNGNSKRQATYSQVPQTLDARPIQTQRRETGTSVPSTPVLTPILVPTWPETQKWASIHYSSFKPTKQNCQRRKDGCVLLTVPEGERLVILGSYGIRILEGEATIAGAFLMASSSVHMVHAPHCHAIPVLRTTKDSSIMLHPHPTAQGLRQLARLNPVFGKLWNEAPHKAGKPIPTYQIIFTSDDGPKRAFLQDLISPAEWNKKLAGLMAAKQKALPIVFLCGPKSSGKSTFGRLLANRLVTGHGGESRKRPLSTVVILDLDPGQPEYTPPGLISLNILSTPNISPPFCHPYPVTPPTTRSGQLRAHAIASVSPSVDPAHFVECALDLFSHYQRSAETNKHPLVINTPGWVQGTGLDILVELVRHICPTEVIYMSQDGPEETVEGLKSVCRSSGENIPFHTLPSQSSEGPSSRTSLHLRTMQTMSYFHLNNSKPHPSEQDQAPLPAWNPAPLTELRPWRVRYKGAERGLVGVLCYDHQPAPELLLDAINGLVLALVHVEHKAAYRDLINTATTEYTSTESSTERVQGVVPAIVSAAAGIPLITNPHGRTLDPRYSRALSLVLVRGIDAYRGELQLLTPLPSTELLRTSGKNLVLVAGKFDTPSWAYSEDLHARAFGSSAAVAAPAPGQGVDGEDDESDTSSEEEDDEENEQQQDNKARSLGSHTEFPWVEMLHGSQKRSVGSRVWRVRRDLGRN</sequence>
<protein>
    <recommendedName>
        <fullName evidence="5">Polynucleotide 5'-hydroxyl-kinase GRC3</fullName>
    </recommendedName>
    <alternativeName>
        <fullName evidence="4">Polynucleotide 5'-hydroxyl-kinase grc3</fullName>
    </alternativeName>
</protein>
<name>A0AAE0NP49_9PEZI</name>
<comment type="function">
    <text evidence="1">Polynucleotide 5'-kinase involved in rRNA processing.</text>
</comment>
<evidence type="ECO:0000256" key="2">
    <source>
        <dbReference type="ARBA" id="ARBA00004604"/>
    </source>
</evidence>
<evidence type="ECO:0000256" key="3">
    <source>
        <dbReference type="ARBA" id="ARBA00011003"/>
    </source>
</evidence>
<reference evidence="14" key="1">
    <citation type="journal article" date="2023" name="Mol. Phylogenet. Evol.">
        <title>Genome-scale phylogeny and comparative genomics of the fungal order Sordariales.</title>
        <authorList>
            <person name="Hensen N."/>
            <person name="Bonometti L."/>
            <person name="Westerberg I."/>
            <person name="Brannstrom I.O."/>
            <person name="Guillou S."/>
            <person name="Cros-Aarteil S."/>
            <person name="Calhoun S."/>
            <person name="Haridas S."/>
            <person name="Kuo A."/>
            <person name="Mondo S."/>
            <person name="Pangilinan J."/>
            <person name="Riley R."/>
            <person name="LaButti K."/>
            <person name="Andreopoulos B."/>
            <person name="Lipzen A."/>
            <person name="Chen C."/>
            <person name="Yan M."/>
            <person name="Daum C."/>
            <person name="Ng V."/>
            <person name="Clum A."/>
            <person name="Steindorff A."/>
            <person name="Ohm R.A."/>
            <person name="Martin F."/>
            <person name="Silar P."/>
            <person name="Natvig D.O."/>
            <person name="Lalanne C."/>
            <person name="Gautier V."/>
            <person name="Ament-Velasquez S.L."/>
            <person name="Kruys A."/>
            <person name="Hutchinson M.I."/>
            <person name="Powell A.J."/>
            <person name="Barry K."/>
            <person name="Miller A.N."/>
            <person name="Grigoriev I.V."/>
            <person name="Debuchy R."/>
            <person name="Gladieux P."/>
            <person name="Hiltunen Thoren M."/>
            <person name="Johannesson H."/>
        </authorList>
    </citation>
    <scope>NUCLEOTIDE SEQUENCE</scope>
    <source>
        <strain evidence="14">CBS 232.78</strain>
    </source>
</reference>
<keyword evidence="10" id="KW-0067">ATP-binding</keyword>
<organism evidence="14 15">
    <name type="scientific">Podospora didyma</name>
    <dbReference type="NCBI Taxonomy" id="330526"/>
    <lineage>
        <taxon>Eukaryota</taxon>
        <taxon>Fungi</taxon>
        <taxon>Dikarya</taxon>
        <taxon>Ascomycota</taxon>
        <taxon>Pezizomycotina</taxon>
        <taxon>Sordariomycetes</taxon>
        <taxon>Sordariomycetidae</taxon>
        <taxon>Sordariales</taxon>
        <taxon>Podosporaceae</taxon>
        <taxon>Podospora</taxon>
    </lineage>
</organism>
<evidence type="ECO:0000256" key="1">
    <source>
        <dbReference type="ARBA" id="ARBA00003798"/>
    </source>
</evidence>
<evidence type="ECO:0000313" key="14">
    <source>
        <dbReference type="EMBL" id="KAK3385025.1"/>
    </source>
</evidence>
<dbReference type="InterPro" id="IPR027417">
    <property type="entry name" value="P-loop_NTPase"/>
</dbReference>
<gene>
    <name evidence="14" type="ORF">B0H63DRAFT_177087</name>
</gene>
<reference evidence="14" key="2">
    <citation type="submission" date="2023-06" db="EMBL/GenBank/DDBJ databases">
        <authorList>
            <consortium name="Lawrence Berkeley National Laboratory"/>
            <person name="Haridas S."/>
            <person name="Hensen N."/>
            <person name="Bonometti L."/>
            <person name="Westerberg I."/>
            <person name="Brannstrom I.O."/>
            <person name="Guillou S."/>
            <person name="Cros-Aarteil S."/>
            <person name="Calhoun S."/>
            <person name="Kuo A."/>
            <person name="Mondo S."/>
            <person name="Pangilinan J."/>
            <person name="Riley R."/>
            <person name="LaButti K."/>
            <person name="Andreopoulos B."/>
            <person name="Lipzen A."/>
            <person name="Chen C."/>
            <person name="Yanf M."/>
            <person name="Daum C."/>
            <person name="Ng V."/>
            <person name="Clum A."/>
            <person name="Steindorff A."/>
            <person name="Ohm R."/>
            <person name="Martin F."/>
            <person name="Silar P."/>
            <person name="Natvig D."/>
            <person name="Lalanne C."/>
            <person name="Gautier V."/>
            <person name="Ament-velasquez S.L."/>
            <person name="Kruys A."/>
            <person name="Hutchinson M.I."/>
            <person name="Powell A.J."/>
            <person name="Barry K."/>
            <person name="Miller A.N."/>
            <person name="Grigoriev I.V."/>
            <person name="Debuchy R."/>
            <person name="Gladieux P."/>
            <person name="Thoren M.H."/>
            <person name="Johannesson H."/>
        </authorList>
    </citation>
    <scope>NUCLEOTIDE SEQUENCE</scope>
    <source>
        <strain evidence="14">CBS 232.78</strain>
    </source>
</reference>
<comment type="caution">
    <text evidence="14">The sequence shown here is derived from an EMBL/GenBank/DDBJ whole genome shotgun (WGS) entry which is preliminary data.</text>
</comment>
<feature type="compositionally biased region" description="Acidic residues" evidence="12">
    <location>
        <begin position="697"/>
        <end position="717"/>
    </location>
</feature>
<evidence type="ECO:0000256" key="11">
    <source>
        <dbReference type="ARBA" id="ARBA00023242"/>
    </source>
</evidence>
<evidence type="ECO:0000256" key="9">
    <source>
        <dbReference type="ARBA" id="ARBA00022777"/>
    </source>
</evidence>
<dbReference type="GO" id="GO:0051731">
    <property type="term" value="F:polynucleotide 5'-hydroxyl-kinase activity"/>
    <property type="evidence" value="ECO:0007669"/>
    <property type="project" value="InterPro"/>
</dbReference>
<comment type="subcellular location">
    <subcellularLocation>
        <location evidence="2">Nucleus</location>
        <location evidence="2">Nucleolus</location>
    </subcellularLocation>
</comment>
<keyword evidence="8" id="KW-0547">Nucleotide-binding</keyword>
<feature type="compositionally biased region" description="Basic and acidic residues" evidence="12">
    <location>
        <begin position="32"/>
        <end position="41"/>
    </location>
</feature>
<accession>A0AAE0NP49</accession>
<feature type="compositionally biased region" description="Polar residues" evidence="12">
    <location>
        <begin position="72"/>
        <end position="83"/>
    </location>
</feature>
<dbReference type="GO" id="GO:0000448">
    <property type="term" value="P:cleavage in ITS2 between 5.8S rRNA and LSU-rRNA of tricistronic rRNA transcript (SSU-rRNA, 5.8S rRNA, LSU-rRNA)"/>
    <property type="evidence" value="ECO:0007669"/>
    <property type="project" value="TreeGrafter"/>
</dbReference>
<keyword evidence="15" id="KW-1185">Reference proteome</keyword>
<evidence type="ECO:0000256" key="7">
    <source>
        <dbReference type="ARBA" id="ARBA00022679"/>
    </source>
</evidence>
<dbReference type="InterPro" id="IPR032319">
    <property type="entry name" value="CLP1_P"/>
</dbReference>
<dbReference type="FunFam" id="3.40.50.300:FF:001156">
    <property type="entry name" value="Polynucleotide 5-hydroxyl-kinase grc3"/>
    <property type="match status" value="1"/>
</dbReference>
<evidence type="ECO:0000256" key="6">
    <source>
        <dbReference type="ARBA" id="ARBA00022552"/>
    </source>
</evidence>
<dbReference type="PANTHER" id="PTHR12755">
    <property type="entry name" value="CLEAVAGE/POLYADENYLATION FACTOR IA SUBUNIT CLP1P"/>
    <property type="match status" value="1"/>
</dbReference>
<dbReference type="AlphaFoldDB" id="A0AAE0NP49"/>
<evidence type="ECO:0000256" key="10">
    <source>
        <dbReference type="ARBA" id="ARBA00022840"/>
    </source>
</evidence>
<evidence type="ECO:0000256" key="5">
    <source>
        <dbReference type="ARBA" id="ARBA00019824"/>
    </source>
</evidence>
<evidence type="ECO:0000256" key="8">
    <source>
        <dbReference type="ARBA" id="ARBA00022741"/>
    </source>
</evidence>
<dbReference type="GO" id="GO:0005730">
    <property type="term" value="C:nucleolus"/>
    <property type="evidence" value="ECO:0007669"/>
    <property type="project" value="UniProtKB-SubCell"/>
</dbReference>
<dbReference type="PANTHER" id="PTHR12755:SF3">
    <property type="entry name" value="POLYNUCLEOTIDE 5'-HYDROXYL-KINASE NOL9"/>
    <property type="match status" value="1"/>
</dbReference>
<dbReference type="Gene3D" id="3.40.50.300">
    <property type="entry name" value="P-loop containing nucleotide triphosphate hydrolases"/>
    <property type="match status" value="1"/>
</dbReference>
<keyword evidence="9" id="KW-0418">Kinase</keyword>
<feature type="domain" description="Clp1 P-loop" evidence="13">
    <location>
        <begin position="289"/>
        <end position="494"/>
    </location>
</feature>
<evidence type="ECO:0000256" key="4">
    <source>
        <dbReference type="ARBA" id="ARBA00018706"/>
    </source>
</evidence>